<feature type="compositionally biased region" description="Polar residues" evidence="1">
    <location>
        <begin position="528"/>
        <end position="548"/>
    </location>
</feature>
<dbReference type="OrthoDB" id="3896449at2759"/>
<feature type="compositionally biased region" description="Polar residues" evidence="1">
    <location>
        <begin position="267"/>
        <end position="276"/>
    </location>
</feature>
<feature type="region of interest" description="Disordered" evidence="1">
    <location>
        <begin position="780"/>
        <end position="828"/>
    </location>
</feature>
<gene>
    <name evidence="2" type="ORF">EJ03DRAFT_354176</name>
</gene>
<feature type="compositionally biased region" description="Basic and acidic residues" evidence="1">
    <location>
        <begin position="694"/>
        <end position="706"/>
    </location>
</feature>
<feature type="compositionally biased region" description="Low complexity" evidence="1">
    <location>
        <begin position="580"/>
        <end position="593"/>
    </location>
</feature>
<feature type="region of interest" description="Disordered" evidence="1">
    <location>
        <begin position="1"/>
        <end position="130"/>
    </location>
</feature>
<reference evidence="2" key="1">
    <citation type="journal article" date="2020" name="Stud. Mycol.">
        <title>101 Dothideomycetes genomes: a test case for predicting lifestyles and emergence of pathogens.</title>
        <authorList>
            <person name="Haridas S."/>
            <person name="Albert R."/>
            <person name="Binder M."/>
            <person name="Bloem J."/>
            <person name="Labutti K."/>
            <person name="Salamov A."/>
            <person name="Andreopoulos B."/>
            <person name="Baker S."/>
            <person name="Barry K."/>
            <person name="Bills G."/>
            <person name="Bluhm B."/>
            <person name="Cannon C."/>
            <person name="Castanera R."/>
            <person name="Culley D."/>
            <person name="Daum C."/>
            <person name="Ezra D."/>
            <person name="Gonzalez J."/>
            <person name="Henrissat B."/>
            <person name="Kuo A."/>
            <person name="Liang C."/>
            <person name="Lipzen A."/>
            <person name="Lutzoni F."/>
            <person name="Magnuson J."/>
            <person name="Mondo S."/>
            <person name="Nolan M."/>
            <person name="Ohm R."/>
            <person name="Pangilinan J."/>
            <person name="Park H.-J."/>
            <person name="Ramirez L."/>
            <person name="Alfaro M."/>
            <person name="Sun H."/>
            <person name="Tritt A."/>
            <person name="Yoshinaga Y."/>
            <person name="Zwiers L.-H."/>
            <person name="Turgeon B."/>
            <person name="Goodwin S."/>
            <person name="Spatafora J."/>
            <person name="Crous P."/>
            <person name="Grigoriev I."/>
        </authorList>
    </citation>
    <scope>NUCLEOTIDE SEQUENCE</scope>
    <source>
        <strain evidence="2">CBS 116005</strain>
    </source>
</reference>
<feature type="compositionally biased region" description="Low complexity" evidence="1">
    <location>
        <begin position="25"/>
        <end position="34"/>
    </location>
</feature>
<feature type="region of interest" description="Disordered" evidence="1">
    <location>
        <begin position="153"/>
        <end position="203"/>
    </location>
</feature>
<feature type="region of interest" description="Disordered" evidence="1">
    <location>
        <begin position="667"/>
        <end position="725"/>
    </location>
</feature>
<feature type="region of interest" description="Disordered" evidence="1">
    <location>
        <begin position="620"/>
        <end position="654"/>
    </location>
</feature>
<evidence type="ECO:0000256" key="1">
    <source>
        <dbReference type="SAM" id="MobiDB-lite"/>
    </source>
</evidence>
<feature type="compositionally biased region" description="Polar residues" evidence="1">
    <location>
        <begin position="637"/>
        <end position="651"/>
    </location>
</feature>
<feature type="compositionally biased region" description="Polar residues" evidence="1">
    <location>
        <begin position="557"/>
        <end position="573"/>
    </location>
</feature>
<feature type="compositionally biased region" description="Basic and acidic residues" evidence="1">
    <location>
        <begin position="595"/>
        <end position="604"/>
    </location>
</feature>
<feature type="region of interest" description="Disordered" evidence="1">
    <location>
        <begin position="265"/>
        <end position="311"/>
    </location>
</feature>
<keyword evidence="3" id="KW-1185">Reference proteome</keyword>
<protein>
    <submittedName>
        <fullName evidence="2">Uncharacterized protein</fullName>
    </submittedName>
</protein>
<feature type="compositionally biased region" description="Polar residues" evidence="1">
    <location>
        <begin position="77"/>
        <end position="95"/>
    </location>
</feature>
<feature type="compositionally biased region" description="Basic and acidic residues" evidence="1">
    <location>
        <begin position="107"/>
        <end position="119"/>
    </location>
</feature>
<dbReference type="AlphaFoldDB" id="A0A6G1L0D1"/>
<dbReference type="Proteomes" id="UP000799436">
    <property type="component" value="Unassembled WGS sequence"/>
</dbReference>
<feature type="compositionally biased region" description="Polar residues" evidence="1">
    <location>
        <begin position="287"/>
        <end position="303"/>
    </location>
</feature>
<feature type="compositionally biased region" description="Polar residues" evidence="1">
    <location>
        <begin position="173"/>
        <end position="202"/>
    </location>
</feature>
<name>A0A6G1L0D1_9PEZI</name>
<evidence type="ECO:0000313" key="2">
    <source>
        <dbReference type="EMBL" id="KAF2766150.1"/>
    </source>
</evidence>
<accession>A0A6G1L0D1</accession>
<feature type="region of interest" description="Disordered" evidence="1">
    <location>
        <begin position="508"/>
        <end position="606"/>
    </location>
</feature>
<feature type="compositionally biased region" description="Polar residues" evidence="1">
    <location>
        <begin position="787"/>
        <end position="805"/>
    </location>
</feature>
<proteinExistence type="predicted"/>
<sequence>MPTPPDKPLPKDKPLPSRPALSFISSPSPSTRSRSLLDATDRPMAVRLGGTDHEWPALTPRSSSAPATELLHGCATSKLSVSQRAASASATTESPYSPELASAGTEKSYHIAASDRDPETPLTEYSDDHQWRRYAERNGSLLPRASRSSLARIAGTEHSRQLALSPGSFSRPRISSSTQIQSVRTSSVPVATSNPVKAQRTASRIPVPDSKKATLVHVKNRPPSGGTPPASAHGLSLGARRLDASDTMKVLDNGVRCRQLNRRDTDSSIATASMSTRGDDIPDTPTLVRSNATTPDATAGASSSDEEEVVTPTFRATAFLPSSRRKIDSDSQNSARRLFEGTVDDLHRGPPPTSPFTGPLPTIPSQATLPPEAFQEFQRTSSFSELHERLSKLYEEYVTESTSGQEAERIVSEHARTSLLELLNEYTAQDKRQDTGSMGSVSTLGPDARAHIGRALSMLEGNRDPVNTDVSRDTLYQVFGYLKCDEQNTGAHSNNPLTAKAATTRETLSGPNDLDVLPYHVDGVPNETPVSTSHDNRGQGSSQITALPSVNGVASKWSGSTASLEQQPLSSHPLSDVVQHDAAPSGHSSAHSHQPARDPLERPESIGYPSRIASKAALLIGPGSKGSPATPHDSLHRTSTPTLSHGQGSTRNAKDNMQRACRGFAAPTASAEARKMDKVPKSPNKPFSLSGLDIRSHPPLADKIRSQSEGTALPKTPREQSKGRNMLSKINSMFSAKRDKKNGRTAPMLSVVNDHEIEERPPRSASRVVMKDYERDVVDAPRRSPFLTPSKSSLIPKMPTNSPSGQRDARTPSVSPTQEMLADSPLPSGNATHDLCASLIRKAKAEPQPARKERLLTFAKVLNDSLISAREAQISAETAQHAAKSAQMAYEMTAKSVAMLQRLAIGLTAKNGRR</sequence>
<dbReference type="EMBL" id="ML995876">
    <property type="protein sequence ID" value="KAF2766150.1"/>
    <property type="molecule type" value="Genomic_DNA"/>
</dbReference>
<evidence type="ECO:0000313" key="3">
    <source>
        <dbReference type="Proteomes" id="UP000799436"/>
    </source>
</evidence>
<organism evidence="2 3">
    <name type="scientific">Teratosphaeria nubilosa</name>
    <dbReference type="NCBI Taxonomy" id="161662"/>
    <lineage>
        <taxon>Eukaryota</taxon>
        <taxon>Fungi</taxon>
        <taxon>Dikarya</taxon>
        <taxon>Ascomycota</taxon>
        <taxon>Pezizomycotina</taxon>
        <taxon>Dothideomycetes</taxon>
        <taxon>Dothideomycetidae</taxon>
        <taxon>Mycosphaerellales</taxon>
        <taxon>Teratosphaeriaceae</taxon>
        <taxon>Teratosphaeria</taxon>
    </lineage>
</organism>